<evidence type="ECO:0000259" key="3">
    <source>
        <dbReference type="PROSITE" id="PS50103"/>
    </source>
</evidence>
<dbReference type="AlphaFoldDB" id="A0A815QA99"/>
<feature type="transmembrane region" description="Helical" evidence="2">
    <location>
        <begin position="197"/>
        <end position="219"/>
    </location>
</feature>
<evidence type="ECO:0000256" key="2">
    <source>
        <dbReference type="SAM" id="Phobius"/>
    </source>
</evidence>
<keyword evidence="1" id="KW-0862">Zinc</keyword>
<dbReference type="EMBL" id="CAJNOV010011784">
    <property type="protein sequence ID" value="CAF1461133.1"/>
    <property type="molecule type" value="Genomic_DNA"/>
</dbReference>
<evidence type="ECO:0000313" key="5">
    <source>
        <dbReference type="Proteomes" id="UP000663855"/>
    </source>
</evidence>
<proteinExistence type="predicted"/>
<sequence>MASNEPKTKSIVEKIANLSLNENICTSTQTSNFYTTRNQTDKISFARLEKGLLLFIYIYETAKDKLAIEMTLWSRRLCLDMIKTGSCSKPSNQWHREHQSIYRQANLCPFCYIKNSCKFGTKCKNSHYFEETSKYHRFIRTETEMNVYTLIRFIRNFAGHYIDSAIEDSNDQQDLYKISLSLWQFLIYTTKSEHPNLLYFISITIKTLLSIIMVFQSAYYSPLVVPTSGCPSCSFAQASMVSRPVFYPPVVYYPATY</sequence>
<dbReference type="Proteomes" id="UP000663855">
    <property type="component" value="Unassembled WGS sequence"/>
</dbReference>
<keyword evidence="1" id="KW-0479">Metal-binding</keyword>
<name>A0A815QA99_9BILA</name>
<dbReference type="PROSITE" id="PS50103">
    <property type="entry name" value="ZF_C3H1"/>
    <property type="match status" value="1"/>
</dbReference>
<evidence type="ECO:0000256" key="1">
    <source>
        <dbReference type="PROSITE-ProRule" id="PRU00723"/>
    </source>
</evidence>
<comment type="caution">
    <text evidence="4">The sequence shown here is derived from an EMBL/GenBank/DDBJ whole genome shotgun (WGS) entry which is preliminary data.</text>
</comment>
<feature type="zinc finger region" description="C3H1-type" evidence="1">
    <location>
        <begin position="102"/>
        <end position="130"/>
    </location>
</feature>
<keyword evidence="1" id="KW-0863">Zinc-finger</keyword>
<dbReference type="GO" id="GO:0008270">
    <property type="term" value="F:zinc ion binding"/>
    <property type="evidence" value="ECO:0007669"/>
    <property type="project" value="UniProtKB-KW"/>
</dbReference>
<keyword evidence="2" id="KW-1133">Transmembrane helix</keyword>
<feature type="domain" description="C3H1-type" evidence="3">
    <location>
        <begin position="102"/>
        <end position="130"/>
    </location>
</feature>
<gene>
    <name evidence="4" type="ORF">CJN711_LOCUS25103</name>
</gene>
<dbReference type="InterPro" id="IPR000571">
    <property type="entry name" value="Znf_CCCH"/>
</dbReference>
<keyword evidence="2" id="KW-0472">Membrane</keyword>
<keyword evidence="2" id="KW-0812">Transmembrane</keyword>
<organism evidence="4 5">
    <name type="scientific">Rotaria magnacalcarata</name>
    <dbReference type="NCBI Taxonomy" id="392030"/>
    <lineage>
        <taxon>Eukaryota</taxon>
        <taxon>Metazoa</taxon>
        <taxon>Spiralia</taxon>
        <taxon>Gnathifera</taxon>
        <taxon>Rotifera</taxon>
        <taxon>Eurotatoria</taxon>
        <taxon>Bdelloidea</taxon>
        <taxon>Philodinida</taxon>
        <taxon>Philodinidae</taxon>
        <taxon>Rotaria</taxon>
    </lineage>
</organism>
<reference evidence="4" key="1">
    <citation type="submission" date="2021-02" db="EMBL/GenBank/DDBJ databases">
        <authorList>
            <person name="Nowell W R."/>
        </authorList>
    </citation>
    <scope>NUCLEOTIDE SEQUENCE</scope>
</reference>
<evidence type="ECO:0000313" key="4">
    <source>
        <dbReference type="EMBL" id="CAF1461133.1"/>
    </source>
</evidence>
<protein>
    <recommendedName>
        <fullName evidence="3">C3H1-type domain-containing protein</fullName>
    </recommendedName>
</protein>
<accession>A0A815QA99</accession>